<dbReference type="Gene3D" id="1.20.58.2220">
    <property type="entry name" value="Formin, FH2 domain"/>
    <property type="match status" value="1"/>
</dbReference>
<dbReference type="InterPro" id="IPR042201">
    <property type="entry name" value="FH2_Formin_sf"/>
</dbReference>
<keyword evidence="10" id="KW-1185">Reference proteome</keyword>
<reference evidence="9" key="2">
    <citation type="submission" date="2023-06" db="EMBL/GenBank/DDBJ databases">
        <authorList>
            <person name="Ma L."/>
            <person name="Liu K.-W."/>
            <person name="Li Z."/>
            <person name="Hsiao Y.-Y."/>
            <person name="Qi Y."/>
            <person name="Fu T."/>
            <person name="Tang G."/>
            <person name="Zhang D."/>
            <person name="Sun W.-H."/>
            <person name="Liu D.-K."/>
            <person name="Li Y."/>
            <person name="Chen G.-Z."/>
            <person name="Liu X.-D."/>
            <person name="Liao X.-Y."/>
            <person name="Jiang Y.-T."/>
            <person name="Yu X."/>
            <person name="Hao Y."/>
            <person name="Huang J."/>
            <person name="Zhao X.-W."/>
            <person name="Ke S."/>
            <person name="Chen Y.-Y."/>
            <person name="Wu W.-L."/>
            <person name="Hsu J.-L."/>
            <person name="Lin Y.-F."/>
            <person name="Huang M.-D."/>
            <person name="Li C.-Y."/>
            <person name="Huang L."/>
            <person name="Wang Z.-W."/>
            <person name="Zhao X."/>
            <person name="Zhong W.-Y."/>
            <person name="Peng D.-H."/>
            <person name="Ahmad S."/>
            <person name="Lan S."/>
            <person name="Zhang J.-S."/>
            <person name="Tsai W.-C."/>
            <person name="Van De Peer Y."/>
            <person name="Liu Z.-J."/>
        </authorList>
    </citation>
    <scope>NUCLEOTIDE SEQUENCE</scope>
    <source>
        <strain evidence="9">SCP</strain>
        <tissue evidence="9">Leaves</tissue>
    </source>
</reference>
<dbReference type="InterPro" id="IPR015425">
    <property type="entry name" value="FH2_Formin"/>
</dbReference>
<feature type="region of interest" description="Disordered" evidence="5">
    <location>
        <begin position="187"/>
        <end position="218"/>
    </location>
</feature>
<keyword evidence="6" id="KW-0812">Transmembrane</keyword>
<organism evidence="9 10">
    <name type="scientific">Acorus gramineus</name>
    <name type="common">Dwarf sweet flag</name>
    <dbReference type="NCBI Taxonomy" id="55184"/>
    <lineage>
        <taxon>Eukaryota</taxon>
        <taxon>Viridiplantae</taxon>
        <taxon>Streptophyta</taxon>
        <taxon>Embryophyta</taxon>
        <taxon>Tracheophyta</taxon>
        <taxon>Spermatophyta</taxon>
        <taxon>Magnoliopsida</taxon>
        <taxon>Liliopsida</taxon>
        <taxon>Acoraceae</taxon>
        <taxon>Acorus</taxon>
    </lineage>
</organism>
<dbReference type="AlphaFoldDB" id="A0AAV9BLP5"/>
<feature type="region of interest" description="Disordered" evidence="5">
    <location>
        <begin position="63"/>
        <end position="95"/>
    </location>
</feature>
<proteinExistence type="inferred from homology"/>
<feature type="chain" id="PRO_5043877492" description="Formin-like protein" evidence="7">
    <location>
        <begin position="23"/>
        <end position="696"/>
    </location>
</feature>
<feature type="compositionally biased region" description="Low complexity" evidence="5">
    <location>
        <begin position="242"/>
        <end position="259"/>
    </location>
</feature>
<evidence type="ECO:0000256" key="6">
    <source>
        <dbReference type="SAM" id="Phobius"/>
    </source>
</evidence>
<keyword evidence="2 7" id="KW-0732">Signal</keyword>
<reference evidence="9" key="1">
    <citation type="journal article" date="2023" name="Nat. Commun.">
        <title>Diploid and tetraploid genomes of Acorus and the evolution of monocots.</title>
        <authorList>
            <person name="Ma L."/>
            <person name="Liu K.W."/>
            <person name="Li Z."/>
            <person name="Hsiao Y.Y."/>
            <person name="Qi Y."/>
            <person name="Fu T."/>
            <person name="Tang G.D."/>
            <person name="Zhang D."/>
            <person name="Sun W.H."/>
            <person name="Liu D.K."/>
            <person name="Li Y."/>
            <person name="Chen G.Z."/>
            <person name="Liu X.D."/>
            <person name="Liao X.Y."/>
            <person name="Jiang Y.T."/>
            <person name="Yu X."/>
            <person name="Hao Y."/>
            <person name="Huang J."/>
            <person name="Zhao X.W."/>
            <person name="Ke S."/>
            <person name="Chen Y.Y."/>
            <person name="Wu W.L."/>
            <person name="Hsu J.L."/>
            <person name="Lin Y.F."/>
            <person name="Huang M.D."/>
            <person name="Li C.Y."/>
            <person name="Huang L."/>
            <person name="Wang Z.W."/>
            <person name="Zhao X."/>
            <person name="Zhong W.Y."/>
            <person name="Peng D.H."/>
            <person name="Ahmad S."/>
            <person name="Lan S."/>
            <person name="Zhang J.S."/>
            <person name="Tsai W.C."/>
            <person name="Van de Peer Y."/>
            <person name="Liu Z.J."/>
        </authorList>
    </citation>
    <scope>NUCLEOTIDE SEQUENCE</scope>
    <source>
        <strain evidence="9">SCP</strain>
    </source>
</reference>
<feature type="domain" description="FH2" evidence="8">
    <location>
        <begin position="313"/>
        <end position="696"/>
    </location>
</feature>
<evidence type="ECO:0000259" key="8">
    <source>
        <dbReference type="PROSITE" id="PS51444"/>
    </source>
</evidence>
<dbReference type="GO" id="GO:0016020">
    <property type="term" value="C:membrane"/>
    <property type="evidence" value="ECO:0007669"/>
    <property type="project" value="UniProtKB-SubCell"/>
</dbReference>
<gene>
    <name evidence="9" type="ORF">QJS04_geneDACA020836</name>
</gene>
<dbReference type="Proteomes" id="UP001179952">
    <property type="component" value="Unassembled WGS sequence"/>
</dbReference>
<feature type="signal peptide" evidence="7">
    <location>
        <begin position="1"/>
        <end position="22"/>
    </location>
</feature>
<feature type="compositionally biased region" description="Polar residues" evidence="5">
    <location>
        <begin position="261"/>
        <end position="272"/>
    </location>
</feature>
<dbReference type="InterPro" id="IPR027643">
    <property type="entry name" value="Formin-like_plant"/>
</dbReference>
<evidence type="ECO:0000256" key="2">
    <source>
        <dbReference type="ARBA" id="ARBA00022729"/>
    </source>
</evidence>
<feature type="compositionally biased region" description="Basic and acidic residues" evidence="5">
    <location>
        <begin position="187"/>
        <end position="196"/>
    </location>
</feature>
<dbReference type="EMBL" id="JAUJYN010000002">
    <property type="protein sequence ID" value="KAK1277149.1"/>
    <property type="molecule type" value="Genomic_DNA"/>
</dbReference>
<comment type="subcellular location">
    <subcellularLocation>
        <location evidence="1">Membrane</location>
        <topology evidence="1">Single-pass membrane protein</topology>
    </subcellularLocation>
</comment>
<accession>A0AAV9BLP5</accession>
<dbReference type="Pfam" id="PF02181">
    <property type="entry name" value="FH2"/>
    <property type="match status" value="1"/>
</dbReference>
<sequence>MGFPPNPLHLLLLFFIVTSTFTSSTTTASPFEEPKSRHLGEVSGEEEIKSVVLESFRALLGISSTTNGSPSPSPAPAPVPSHIRPKPELPRAGRIHPESGLEHAAEGGGRDRVGRFVVVGIVSAGAALVISALAVVIACCGFKKNQRERSGRAAAAVTRSFVGFASGSSCSLSKASFDCRHDFTFLDSPDPPRKQSSEGMSNAASTTSDSVVASGEGSAYETVPIESDSDHQSFHSVCAVSSASDASKSSRSNSNSPARTQLVSASTIASADQRSHLLEHPLIPTPPPLPPKPPSHGNSSTPRPPSPPIPQLQEAAGTPLPKLKPLHWDKVRAPPDRSMVWDKLRSSSFELDEEMIESLFGYNLQSSGKSEEAKNKSYLPRKHVMNHKRLQNVTILFKALNATAEEICLGLIQGDGLSAQQLEVLVNMMPTKEEEEKLSNFEGNIAELDDAERLIKAMLIVPFAFNRIEAMLYKHTFEDEVVHLKESFEMLEEACKELRSSRLFLRLLEAVLKTGNRMNVGTIRGGAEAFKLDALLKLADVKGTDGRTTLLHFVAQEMIRTEGEVDLVSRLGSELRNVKKTASVDLCILASSVSSLYEGLAKHRRLVKEDSWVESMGSFVCEAEMRIEELRGCEERVMLHLREVTEYFHGDASEEEANPLRIFVIVRDFLGMLDGVCREVRCLKGHQSVSPVGSFR</sequence>
<evidence type="ECO:0000313" key="10">
    <source>
        <dbReference type="Proteomes" id="UP001179952"/>
    </source>
</evidence>
<name>A0AAV9BLP5_ACOGR</name>
<dbReference type="GO" id="GO:0045010">
    <property type="term" value="P:actin nucleation"/>
    <property type="evidence" value="ECO:0007669"/>
    <property type="project" value="InterPro"/>
</dbReference>
<feature type="compositionally biased region" description="Low complexity" evidence="5">
    <location>
        <begin position="201"/>
        <end position="214"/>
    </location>
</feature>
<dbReference type="SMART" id="SM00498">
    <property type="entry name" value="FH2"/>
    <property type="match status" value="1"/>
</dbReference>
<dbReference type="PANTHER" id="PTHR23213">
    <property type="entry name" value="FORMIN-RELATED"/>
    <property type="match status" value="1"/>
</dbReference>
<evidence type="ECO:0000256" key="5">
    <source>
        <dbReference type="SAM" id="MobiDB-lite"/>
    </source>
</evidence>
<dbReference type="PANTHER" id="PTHR23213:SF177">
    <property type="entry name" value="FORMIN-LIKE PROTEIN 11"/>
    <property type="match status" value="1"/>
</dbReference>
<keyword evidence="6" id="KW-1133">Transmembrane helix</keyword>
<dbReference type="GO" id="GO:0051015">
    <property type="term" value="F:actin filament binding"/>
    <property type="evidence" value="ECO:0007669"/>
    <property type="project" value="InterPro"/>
</dbReference>
<evidence type="ECO:0000256" key="1">
    <source>
        <dbReference type="ARBA" id="ARBA00004167"/>
    </source>
</evidence>
<comment type="caution">
    <text evidence="9">The sequence shown here is derived from an EMBL/GenBank/DDBJ whole genome shotgun (WGS) entry which is preliminary data.</text>
</comment>
<evidence type="ECO:0000256" key="4">
    <source>
        <dbReference type="RuleBase" id="RU361260"/>
    </source>
</evidence>
<protein>
    <recommendedName>
        <fullName evidence="4">Formin-like protein</fullName>
    </recommendedName>
</protein>
<feature type="compositionally biased region" description="Pro residues" evidence="5">
    <location>
        <begin position="283"/>
        <end position="294"/>
    </location>
</feature>
<evidence type="ECO:0000313" key="9">
    <source>
        <dbReference type="EMBL" id="KAK1277149.1"/>
    </source>
</evidence>
<comment type="similarity">
    <text evidence="3">Belongs to the formin-like family. Class-I subfamily.</text>
</comment>
<feature type="region of interest" description="Disordered" evidence="5">
    <location>
        <begin position="242"/>
        <end position="326"/>
    </location>
</feature>
<feature type="transmembrane region" description="Helical" evidence="6">
    <location>
        <begin position="116"/>
        <end position="142"/>
    </location>
</feature>
<dbReference type="PROSITE" id="PS51444">
    <property type="entry name" value="FH2"/>
    <property type="match status" value="1"/>
</dbReference>
<dbReference type="SUPFAM" id="SSF101447">
    <property type="entry name" value="Formin homology 2 domain (FH2 domain)"/>
    <property type="match status" value="1"/>
</dbReference>
<evidence type="ECO:0000256" key="3">
    <source>
        <dbReference type="ARBA" id="ARBA00025793"/>
    </source>
</evidence>
<keyword evidence="6" id="KW-0472">Membrane</keyword>
<evidence type="ECO:0000256" key="7">
    <source>
        <dbReference type="SAM" id="SignalP"/>
    </source>
</evidence>
<feature type="compositionally biased region" description="Basic and acidic residues" evidence="5">
    <location>
        <begin position="85"/>
        <end position="95"/>
    </location>
</feature>